<dbReference type="HAMAP" id="MF_01518">
    <property type="entry name" value="Adenine_deamin"/>
    <property type="match status" value="1"/>
</dbReference>
<dbReference type="InterPro" id="IPR032466">
    <property type="entry name" value="Metal_Hydrolase"/>
</dbReference>
<dbReference type="AlphaFoldDB" id="A0A1M6S445"/>
<name>A0A1M6S445_9FIRM</name>
<dbReference type="SUPFAM" id="SSF51338">
    <property type="entry name" value="Composite domain of metallo-dependent hydrolases"/>
    <property type="match status" value="1"/>
</dbReference>
<dbReference type="InterPro" id="IPR006679">
    <property type="entry name" value="Adenine_deam"/>
</dbReference>
<proteinExistence type="inferred from homology"/>
<evidence type="ECO:0000313" key="10">
    <source>
        <dbReference type="Proteomes" id="UP000184301"/>
    </source>
</evidence>
<evidence type="ECO:0000256" key="6">
    <source>
        <dbReference type="HAMAP-Rule" id="MF_01518"/>
    </source>
</evidence>
<organism evidence="9 10">
    <name type="scientific">Hespellia stercorisuis DSM 15480</name>
    <dbReference type="NCBI Taxonomy" id="1121950"/>
    <lineage>
        <taxon>Bacteria</taxon>
        <taxon>Bacillati</taxon>
        <taxon>Bacillota</taxon>
        <taxon>Clostridia</taxon>
        <taxon>Lachnospirales</taxon>
        <taxon>Lachnospiraceae</taxon>
        <taxon>Hespellia</taxon>
    </lineage>
</organism>
<evidence type="ECO:0000313" key="9">
    <source>
        <dbReference type="EMBL" id="SHK39523.1"/>
    </source>
</evidence>
<dbReference type="GO" id="GO:0000034">
    <property type="term" value="F:adenine deaminase activity"/>
    <property type="evidence" value="ECO:0007669"/>
    <property type="project" value="UniProtKB-UniRule"/>
</dbReference>
<dbReference type="InterPro" id="IPR011059">
    <property type="entry name" value="Metal-dep_hydrolase_composite"/>
</dbReference>
<comment type="similarity">
    <text evidence="1 6">Belongs to the metallo-dependent hydrolases superfamily. Adenine deaminase family.</text>
</comment>
<comment type="cofactor">
    <cofactor evidence="6">
        <name>Mn(2+)</name>
        <dbReference type="ChEBI" id="CHEBI:29035"/>
    </cofactor>
</comment>
<dbReference type="InterPro" id="IPR026912">
    <property type="entry name" value="Adenine_deam_C"/>
</dbReference>
<evidence type="ECO:0000256" key="3">
    <source>
        <dbReference type="ARBA" id="ARBA00022801"/>
    </source>
</evidence>
<feature type="domain" description="Amidohydrolase-related" evidence="7">
    <location>
        <begin position="57"/>
        <end position="341"/>
    </location>
</feature>
<dbReference type="Pfam" id="PF01979">
    <property type="entry name" value="Amidohydro_1"/>
    <property type="match status" value="1"/>
</dbReference>
<protein>
    <recommendedName>
        <fullName evidence="2 6">Adenine deaminase</fullName>
        <shortName evidence="6">Adenase</shortName>
        <shortName evidence="6">Adenine aminase</shortName>
        <ecNumber evidence="2 6">3.5.4.2</ecNumber>
    </recommendedName>
</protein>
<evidence type="ECO:0000259" key="7">
    <source>
        <dbReference type="Pfam" id="PF01979"/>
    </source>
</evidence>
<dbReference type="Gene3D" id="3.20.20.140">
    <property type="entry name" value="Metal-dependent hydrolases"/>
    <property type="match status" value="1"/>
</dbReference>
<evidence type="ECO:0000256" key="2">
    <source>
        <dbReference type="ARBA" id="ARBA00012782"/>
    </source>
</evidence>
<dbReference type="InterPro" id="IPR006680">
    <property type="entry name" value="Amidohydro-rel"/>
</dbReference>
<comment type="catalytic activity">
    <reaction evidence="5 6">
        <text>adenine + H2O + H(+) = hypoxanthine + NH4(+)</text>
        <dbReference type="Rhea" id="RHEA:23688"/>
        <dbReference type="ChEBI" id="CHEBI:15377"/>
        <dbReference type="ChEBI" id="CHEBI:15378"/>
        <dbReference type="ChEBI" id="CHEBI:16708"/>
        <dbReference type="ChEBI" id="CHEBI:17368"/>
        <dbReference type="ChEBI" id="CHEBI:28938"/>
        <dbReference type="EC" id="3.5.4.2"/>
    </reaction>
</comment>
<evidence type="ECO:0000259" key="8">
    <source>
        <dbReference type="Pfam" id="PF13382"/>
    </source>
</evidence>
<evidence type="ECO:0000256" key="4">
    <source>
        <dbReference type="ARBA" id="ARBA00023211"/>
    </source>
</evidence>
<accession>A0A1M6S445</accession>
<evidence type="ECO:0000256" key="5">
    <source>
        <dbReference type="ARBA" id="ARBA00047720"/>
    </source>
</evidence>
<dbReference type="Proteomes" id="UP000184301">
    <property type="component" value="Unassembled WGS sequence"/>
</dbReference>
<dbReference type="STRING" id="1121950.SAMN02745243_02847"/>
<gene>
    <name evidence="6" type="primary">ade</name>
    <name evidence="9" type="ORF">SAMN02745243_02847</name>
</gene>
<dbReference type="Pfam" id="PF13382">
    <property type="entry name" value="Adenine_deam_C"/>
    <property type="match status" value="1"/>
</dbReference>
<dbReference type="PANTHER" id="PTHR11113:SF2">
    <property type="entry name" value="ADENINE DEAMINASE"/>
    <property type="match status" value="1"/>
</dbReference>
<feature type="domain" description="Adenine deaminase C-terminal" evidence="8">
    <location>
        <begin position="411"/>
        <end position="574"/>
    </location>
</feature>
<dbReference type="EMBL" id="FQZY01000046">
    <property type="protein sequence ID" value="SHK39523.1"/>
    <property type="molecule type" value="Genomic_DNA"/>
</dbReference>
<dbReference type="PANTHER" id="PTHR11113">
    <property type="entry name" value="N-ACETYLGLUCOSAMINE-6-PHOSPHATE DEACETYLASE"/>
    <property type="match status" value="1"/>
</dbReference>
<dbReference type="OrthoDB" id="9775607at2"/>
<sequence length="582" mass="65096">MENRADIIFKNVKVYNSYFKSFHLADVSVLDGKIYYIDREQSGQLMAEEELDASGSYMIPGLVDVHMHIESSMMTPKIFCGQLASCGVTTIVSEPHEMANVNGIRGILDMIDAGESCAVDIFYGIPSCVPSTSEVLETTGGIIDCQAMKRLLENERIICVGEIMNYRQIIKENNLEIGKFLDYLKKINSNLVIEGHCPDLVNLDLAKFLYLGINGDHTEHDIEEIRQRFENGMYVELQEKMVSREILEFIEKHGLYEYFGFVTDDVMADTLFEEGQLDHVVRKAIQLGMPPEQAIYNATFTNARRMNLLDRGVLAPGKKADFVLVENPESLKVTATYKDGRCIYRRENNLEHVQKNNALCGQTQAKRSFGAEYYHSIQLEKMPLDRFQIPVEGGNDQVMVRVMEVCDGSTKTKEQHTTLPVVNGFLQWENSACRLAMVAERYGKEGSIGYGLVCGDIIKTGAVATSYAHDSHNLLVVGATAREMQLAANRVIELQGGIVTAGNEKVTAELPLQVGGILSEQPIEEISRDLKRVREEMIRQGYCHYNPIMSLCTLTLPVSPKLKLTNKGLVNVGEGKIVPLLI</sequence>
<dbReference type="EC" id="3.5.4.2" evidence="2 6"/>
<reference evidence="9 10" key="1">
    <citation type="submission" date="2016-11" db="EMBL/GenBank/DDBJ databases">
        <authorList>
            <person name="Jaros S."/>
            <person name="Januszkiewicz K."/>
            <person name="Wedrychowicz H."/>
        </authorList>
    </citation>
    <scope>NUCLEOTIDE SEQUENCE [LARGE SCALE GENOMIC DNA]</scope>
    <source>
        <strain evidence="9 10">DSM 15480</strain>
    </source>
</reference>
<dbReference type="RefSeq" id="WP_073111624.1">
    <property type="nucleotide sequence ID" value="NZ_FQZY01000046.1"/>
</dbReference>
<dbReference type="GO" id="GO:0006146">
    <property type="term" value="P:adenine catabolic process"/>
    <property type="evidence" value="ECO:0007669"/>
    <property type="project" value="InterPro"/>
</dbReference>
<evidence type="ECO:0000256" key="1">
    <source>
        <dbReference type="ARBA" id="ARBA00006773"/>
    </source>
</evidence>
<keyword evidence="10" id="KW-1185">Reference proteome</keyword>
<keyword evidence="4 6" id="KW-0464">Manganese</keyword>
<keyword evidence="3 6" id="KW-0378">Hydrolase</keyword>
<dbReference type="Gene3D" id="2.30.40.10">
    <property type="entry name" value="Urease, subunit C, domain 1"/>
    <property type="match status" value="1"/>
</dbReference>
<dbReference type="SUPFAM" id="SSF51556">
    <property type="entry name" value="Metallo-dependent hydrolases"/>
    <property type="match status" value="1"/>
</dbReference>